<organism evidence="1 2">
    <name type="scientific">Amycolatopsis minnesotensis</name>
    <dbReference type="NCBI Taxonomy" id="337894"/>
    <lineage>
        <taxon>Bacteria</taxon>
        <taxon>Bacillati</taxon>
        <taxon>Actinomycetota</taxon>
        <taxon>Actinomycetes</taxon>
        <taxon>Pseudonocardiales</taxon>
        <taxon>Pseudonocardiaceae</taxon>
        <taxon>Amycolatopsis</taxon>
    </lineage>
</organism>
<dbReference type="PANTHER" id="PTHR31118">
    <property type="entry name" value="CYCLASE-LIKE PROTEIN 2"/>
    <property type="match status" value="1"/>
</dbReference>
<evidence type="ECO:0000313" key="2">
    <source>
        <dbReference type="Proteomes" id="UP001501116"/>
    </source>
</evidence>
<reference evidence="1 2" key="1">
    <citation type="journal article" date="2019" name="Int. J. Syst. Evol. Microbiol.">
        <title>The Global Catalogue of Microorganisms (GCM) 10K type strain sequencing project: providing services to taxonomists for standard genome sequencing and annotation.</title>
        <authorList>
            <consortium name="The Broad Institute Genomics Platform"/>
            <consortium name="The Broad Institute Genome Sequencing Center for Infectious Disease"/>
            <person name="Wu L."/>
            <person name="Ma J."/>
        </authorList>
    </citation>
    <scope>NUCLEOTIDE SEQUENCE [LARGE SCALE GENOMIC DNA]</scope>
    <source>
        <strain evidence="1 2">JCM 14545</strain>
    </source>
</reference>
<proteinExistence type="predicted"/>
<evidence type="ECO:0000313" key="1">
    <source>
        <dbReference type="EMBL" id="GAA1953615.1"/>
    </source>
</evidence>
<dbReference type="SUPFAM" id="SSF102198">
    <property type="entry name" value="Putative cyclase"/>
    <property type="match status" value="1"/>
</dbReference>
<dbReference type="PANTHER" id="PTHR31118:SF12">
    <property type="entry name" value="CYCLASE-LIKE PROTEIN 2"/>
    <property type="match status" value="1"/>
</dbReference>
<gene>
    <name evidence="1" type="ORF">GCM10009754_23540</name>
</gene>
<dbReference type="Pfam" id="PF04199">
    <property type="entry name" value="Cyclase"/>
    <property type="match status" value="1"/>
</dbReference>
<name>A0ABN2QKA0_9PSEU</name>
<comment type="caution">
    <text evidence="1">The sequence shown here is derived from an EMBL/GenBank/DDBJ whole genome shotgun (WGS) entry which is preliminary data.</text>
</comment>
<dbReference type="InterPro" id="IPR007325">
    <property type="entry name" value="KFase/CYL"/>
</dbReference>
<sequence>MLTGTRVIDLSHVISNGMITHPWLQRPVVNEFVTRDQSAAFSAAGVTFQLEVISMPGSTGTYLDAPFQFHVDGPDVSAVPLARLFDIPIVVVRVPDGRAIGAGPIRAAGDLRGAAVLVHTGHSRFWGEGAFFRDSPYLTADAVAELVSAEPLVVGIDSQNIDDGTDKAKPAQHRLLGADIALLECLNRLHEVPDRGAWLRVLPTPVRGAGSFPVRPVAVIR</sequence>
<dbReference type="Gene3D" id="3.50.30.50">
    <property type="entry name" value="Putative cyclase"/>
    <property type="match status" value="1"/>
</dbReference>
<accession>A0ABN2QKA0</accession>
<dbReference type="EMBL" id="BAAANN010000008">
    <property type="protein sequence ID" value="GAA1953615.1"/>
    <property type="molecule type" value="Genomic_DNA"/>
</dbReference>
<dbReference type="RefSeq" id="WP_344416698.1">
    <property type="nucleotide sequence ID" value="NZ_BAAANN010000008.1"/>
</dbReference>
<protein>
    <submittedName>
        <fullName evidence="1">Cyclase family protein</fullName>
    </submittedName>
</protein>
<dbReference type="InterPro" id="IPR037175">
    <property type="entry name" value="KFase_sf"/>
</dbReference>
<dbReference type="Proteomes" id="UP001501116">
    <property type="component" value="Unassembled WGS sequence"/>
</dbReference>
<keyword evidence="2" id="KW-1185">Reference proteome</keyword>